<evidence type="ECO:0000256" key="2">
    <source>
        <dbReference type="ARBA" id="ARBA00022980"/>
    </source>
</evidence>
<reference evidence="5" key="2">
    <citation type="submission" date="2015-01" db="EMBL/GenBank/DDBJ databases">
        <title>Evolutionary Origins and Diversification of the Mycorrhizal Mutualists.</title>
        <authorList>
            <consortium name="DOE Joint Genome Institute"/>
            <consortium name="Mycorrhizal Genomics Consortium"/>
            <person name="Kohler A."/>
            <person name="Kuo A."/>
            <person name="Nagy L.G."/>
            <person name="Floudas D."/>
            <person name="Copeland A."/>
            <person name="Barry K.W."/>
            <person name="Cichocki N."/>
            <person name="Veneault-Fourrey C."/>
            <person name="LaButti K."/>
            <person name="Lindquist E.A."/>
            <person name="Lipzen A."/>
            <person name="Lundell T."/>
            <person name="Morin E."/>
            <person name="Murat C."/>
            <person name="Riley R."/>
            <person name="Ohm R."/>
            <person name="Sun H."/>
            <person name="Tunlid A."/>
            <person name="Henrissat B."/>
            <person name="Grigoriev I.V."/>
            <person name="Hibbett D.S."/>
            <person name="Martin F."/>
        </authorList>
    </citation>
    <scope>NUCLEOTIDE SEQUENCE [LARGE SCALE GENOMIC DNA]</scope>
    <source>
        <strain evidence="5">441</strain>
    </source>
</reference>
<gene>
    <name evidence="4" type="ORF">PISMIDRAFT_13176</name>
</gene>
<evidence type="ECO:0000313" key="5">
    <source>
        <dbReference type="Proteomes" id="UP000054018"/>
    </source>
</evidence>
<dbReference type="HOGENOM" id="CLU_2198009_0_0_1"/>
<protein>
    <submittedName>
        <fullName evidence="4">Uncharacterized protein</fullName>
    </submittedName>
</protein>
<accession>A0A0C9ZJV1</accession>
<keyword evidence="3" id="KW-0687">Ribonucleoprotein</keyword>
<dbReference type="OrthoDB" id="1478556at2759"/>
<dbReference type="EMBL" id="KN833770">
    <property type="protein sequence ID" value="KIK20223.1"/>
    <property type="molecule type" value="Genomic_DNA"/>
</dbReference>
<evidence type="ECO:0000313" key="4">
    <source>
        <dbReference type="EMBL" id="KIK20223.1"/>
    </source>
</evidence>
<dbReference type="AlphaFoldDB" id="A0A0C9ZJV1"/>
<dbReference type="STRING" id="765257.A0A0C9ZJV1"/>
<name>A0A0C9ZJV1_9AGAM</name>
<comment type="similarity">
    <text evidence="1">Belongs to the universal ribosomal protein uL11 family.</text>
</comment>
<evidence type="ECO:0000256" key="1">
    <source>
        <dbReference type="ARBA" id="ARBA00010537"/>
    </source>
</evidence>
<dbReference type="GO" id="GO:1990904">
    <property type="term" value="C:ribonucleoprotein complex"/>
    <property type="evidence" value="ECO:0007669"/>
    <property type="project" value="UniProtKB-KW"/>
</dbReference>
<dbReference type="SUPFAM" id="SSF54747">
    <property type="entry name" value="Ribosomal L11/L12e N-terminal domain"/>
    <property type="match status" value="1"/>
</dbReference>
<keyword evidence="5" id="KW-1185">Reference proteome</keyword>
<evidence type="ECO:0000256" key="3">
    <source>
        <dbReference type="ARBA" id="ARBA00023274"/>
    </source>
</evidence>
<dbReference type="InterPro" id="IPR036796">
    <property type="entry name" value="Ribosomal_uL11_N_sf"/>
</dbReference>
<proteinExistence type="inferred from homology"/>
<organism evidence="4 5">
    <name type="scientific">Pisolithus microcarpus 441</name>
    <dbReference type="NCBI Taxonomy" id="765257"/>
    <lineage>
        <taxon>Eukaryota</taxon>
        <taxon>Fungi</taxon>
        <taxon>Dikarya</taxon>
        <taxon>Basidiomycota</taxon>
        <taxon>Agaricomycotina</taxon>
        <taxon>Agaricomycetes</taxon>
        <taxon>Agaricomycetidae</taxon>
        <taxon>Boletales</taxon>
        <taxon>Sclerodermatineae</taxon>
        <taxon>Pisolithaceae</taxon>
        <taxon>Pisolithus</taxon>
    </lineage>
</organism>
<sequence length="108" mass="12110">MAVQPLLFFNTPGLWQNFANISPKKGDIAKLPKKVREDIAKATSAWKGLQVTIQLMIQNQASHHCHPPKVFGDVSMDPMLNDEEQRSLALMRRMTGVSSSHPSHKNHP</sequence>
<reference evidence="4 5" key="1">
    <citation type="submission" date="2014-04" db="EMBL/GenBank/DDBJ databases">
        <authorList>
            <consortium name="DOE Joint Genome Institute"/>
            <person name="Kuo A."/>
            <person name="Kohler A."/>
            <person name="Costa M.D."/>
            <person name="Nagy L.G."/>
            <person name="Floudas D."/>
            <person name="Copeland A."/>
            <person name="Barry K.W."/>
            <person name="Cichocki N."/>
            <person name="Veneault-Fourrey C."/>
            <person name="LaButti K."/>
            <person name="Lindquist E.A."/>
            <person name="Lipzen A."/>
            <person name="Lundell T."/>
            <person name="Morin E."/>
            <person name="Murat C."/>
            <person name="Sun H."/>
            <person name="Tunlid A."/>
            <person name="Henrissat B."/>
            <person name="Grigoriev I.V."/>
            <person name="Hibbett D.S."/>
            <person name="Martin F."/>
            <person name="Nordberg H.P."/>
            <person name="Cantor M.N."/>
            <person name="Hua S.X."/>
        </authorList>
    </citation>
    <scope>NUCLEOTIDE SEQUENCE [LARGE SCALE GENOMIC DNA]</scope>
    <source>
        <strain evidence="4 5">441</strain>
    </source>
</reference>
<keyword evidence="2" id="KW-0689">Ribosomal protein</keyword>
<dbReference type="GO" id="GO:0005840">
    <property type="term" value="C:ribosome"/>
    <property type="evidence" value="ECO:0007669"/>
    <property type="project" value="UniProtKB-KW"/>
</dbReference>
<dbReference type="Proteomes" id="UP000054018">
    <property type="component" value="Unassembled WGS sequence"/>
</dbReference>
<dbReference type="Gene3D" id="3.30.1550.10">
    <property type="entry name" value="Ribosomal protein L11/L12, N-terminal domain"/>
    <property type="match status" value="1"/>
</dbReference>